<dbReference type="GO" id="GO:0016740">
    <property type="term" value="F:transferase activity"/>
    <property type="evidence" value="ECO:0007669"/>
    <property type="project" value="UniProtKB-KW"/>
</dbReference>
<dbReference type="AlphaFoldDB" id="B4LZL1"/>
<protein>
    <recommendedName>
        <fullName evidence="1">CHK kinase-like domain-containing protein</fullName>
    </recommendedName>
</protein>
<reference evidence="2 3" key="1">
    <citation type="journal article" date="2007" name="Nature">
        <title>Evolution of genes and genomes on the Drosophila phylogeny.</title>
        <authorList>
            <consortium name="Drosophila 12 Genomes Consortium"/>
            <person name="Clark A.G."/>
            <person name="Eisen M.B."/>
            <person name="Smith D.R."/>
            <person name="Bergman C.M."/>
            <person name="Oliver B."/>
            <person name="Markow T.A."/>
            <person name="Kaufman T.C."/>
            <person name="Kellis M."/>
            <person name="Gelbart W."/>
            <person name="Iyer V.N."/>
            <person name="Pollard D.A."/>
            <person name="Sackton T.B."/>
            <person name="Larracuente A.M."/>
            <person name="Singh N.D."/>
            <person name="Abad J.P."/>
            <person name="Abt D.N."/>
            <person name="Adryan B."/>
            <person name="Aguade M."/>
            <person name="Akashi H."/>
            <person name="Anderson W.W."/>
            <person name="Aquadro C.F."/>
            <person name="Ardell D.H."/>
            <person name="Arguello R."/>
            <person name="Artieri C.G."/>
            <person name="Barbash D.A."/>
            <person name="Barker D."/>
            <person name="Barsanti P."/>
            <person name="Batterham P."/>
            <person name="Batzoglou S."/>
            <person name="Begun D."/>
            <person name="Bhutkar A."/>
            <person name="Blanco E."/>
            <person name="Bosak S.A."/>
            <person name="Bradley R.K."/>
            <person name="Brand A.D."/>
            <person name="Brent M.R."/>
            <person name="Brooks A.N."/>
            <person name="Brown R.H."/>
            <person name="Butlin R.K."/>
            <person name="Caggese C."/>
            <person name="Calvi B.R."/>
            <person name="Bernardo de Carvalho A."/>
            <person name="Caspi A."/>
            <person name="Castrezana S."/>
            <person name="Celniker S.E."/>
            <person name="Chang J.L."/>
            <person name="Chapple C."/>
            <person name="Chatterji S."/>
            <person name="Chinwalla A."/>
            <person name="Civetta A."/>
            <person name="Clifton S.W."/>
            <person name="Comeron J.M."/>
            <person name="Costello J.C."/>
            <person name="Coyne J.A."/>
            <person name="Daub J."/>
            <person name="David R.G."/>
            <person name="Delcher A.L."/>
            <person name="Delehaunty K."/>
            <person name="Do C.B."/>
            <person name="Ebling H."/>
            <person name="Edwards K."/>
            <person name="Eickbush T."/>
            <person name="Evans J.D."/>
            <person name="Filipski A."/>
            <person name="Findeiss S."/>
            <person name="Freyhult E."/>
            <person name="Fulton L."/>
            <person name="Fulton R."/>
            <person name="Garcia A.C."/>
            <person name="Gardiner A."/>
            <person name="Garfield D.A."/>
            <person name="Garvin B.E."/>
            <person name="Gibson G."/>
            <person name="Gilbert D."/>
            <person name="Gnerre S."/>
            <person name="Godfrey J."/>
            <person name="Good R."/>
            <person name="Gotea V."/>
            <person name="Gravely B."/>
            <person name="Greenberg A.J."/>
            <person name="Griffiths-Jones S."/>
            <person name="Gross S."/>
            <person name="Guigo R."/>
            <person name="Gustafson E.A."/>
            <person name="Haerty W."/>
            <person name="Hahn M.W."/>
            <person name="Halligan D.L."/>
            <person name="Halpern A.L."/>
            <person name="Halter G.M."/>
            <person name="Han M.V."/>
            <person name="Heger A."/>
            <person name="Hillier L."/>
            <person name="Hinrichs A.S."/>
            <person name="Holmes I."/>
            <person name="Hoskins R.A."/>
            <person name="Hubisz M.J."/>
            <person name="Hultmark D."/>
            <person name="Huntley M.A."/>
            <person name="Jaffe D.B."/>
            <person name="Jagadeeshan S."/>
            <person name="Jeck W.R."/>
            <person name="Johnson J."/>
            <person name="Jones C.D."/>
            <person name="Jordan W.C."/>
            <person name="Karpen G.H."/>
            <person name="Kataoka E."/>
            <person name="Keightley P.D."/>
            <person name="Kheradpour P."/>
            <person name="Kirkness E.F."/>
            <person name="Koerich L.B."/>
            <person name="Kristiansen K."/>
            <person name="Kudrna D."/>
            <person name="Kulathinal R.J."/>
            <person name="Kumar S."/>
            <person name="Kwok R."/>
            <person name="Lander E."/>
            <person name="Langley C.H."/>
            <person name="Lapoint R."/>
            <person name="Lazzaro B.P."/>
            <person name="Lee S.J."/>
            <person name="Levesque L."/>
            <person name="Li R."/>
            <person name="Lin C.F."/>
            <person name="Lin M.F."/>
            <person name="Lindblad-Toh K."/>
            <person name="Llopart A."/>
            <person name="Long M."/>
            <person name="Low L."/>
            <person name="Lozovsky E."/>
            <person name="Lu J."/>
            <person name="Luo M."/>
            <person name="Machado C.A."/>
            <person name="Makalowski W."/>
            <person name="Marzo M."/>
            <person name="Matsuda M."/>
            <person name="Matzkin L."/>
            <person name="McAllister B."/>
            <person name="McBride C.S."/>
            <person name="McKernan B."/>
            <person name="McKernan K."/>
            <person name="Mendez-Lago M."/>
            <person name="Minx P."/>
            <person name="Mollenhauer M.U."/>
            <person name="Montooth K."/>
            <person name="Mount S.M."/>
            <person name="Mu X."/>
            <person name="Myers E."/>
            <person name="Negre B."/>
            <person name="Newfeld S."/>
            <person name="Nielsen R."/>
            <person name="Noor M.A."/>
            <person name="O'Grady P."/>
            <person name="Pachter L."/>
            <person name="Papaceit M."/>
            <person name="Parisi M.J."/>
            <person name="Parisi M."/>
            <person name="Parts L."/>
            <person name="Pedersen J.S."/>
            <person name="Pesole G."/>
            <person name="Phillippy A.M."/>
            <person name="Ponting C.P."/>
            <person name="Pop M."/>
            <person name="Porcelli D."/>
            <person name="Powell J.R."/>
            <person name="Prohaska S."/>
            <person name="Pruitt K."/>
            <person name="Puig M."/>
            <person name="Quesneville H."/>
            <person name="Ram K.R."/>
            <person name="Rand D."/>
            <person name="Rasmussen M.D."/>
            <person name="Reed L.K."/>
            <person name="Reenan R."/>
            <person name="Reily A."/>
            <person name="Remington K.A."/>
            <person name="Rieger T.T."/>
            <person name="Ritchie M.G."/>
            <person name="Robin C."/>
            <person name="Rogers Y.H."/>
            <person name="Rohde C."/>
            <person name="Rozas J."/>
            <person name="Rubenfield M.J."/>
            <person name="Ruiz A."/>
            <person name="Russo S."/>
            <person name="Salzberg S.L."/>
            <person name="Sanchez-Gracia A."/>
            <person name="Saranga D.J."/>
            <person name="Sato H."/>
            <person name="Schaeffer S.W."/>
            <person name="Schatz M.C."/>
            <person name="Schlenke T."/>
            <person name="Schwartz R."/>
            <person name="Segarra C."/>
            <person name="Singh R.S."/>
            <person name="Sirot L."/>
            <person name="Sirota M."/>
            <person name="Sisneros N.B."/>
            <person name="Smith C.D."/>
            <person name="Smith T.F."/>
            <person name="Spieth J."/>
            <person name="Stage D.E."/>
            <person name="Stark A."/>
            <person name="Stephan W."/>
            <person name="Strausberg R.L."/>
            <person name="Strempel S."/>
            <person name="Sturgill D."/>
            <person name="Sutton G."/>
            <person name="Sutton G.G."/>
            <person name="Tao W."/>
            <person name="Teichmann S."/>
            <person name="Tobari Y.N."/>
            <person name="Tomimura Y."/>
            <person name="Tsolas J.M."/>
            <person name="Valente V.L."/>
            <person name="Venter E."/>
            <person name="Venter J.C."/>
            <person name="Vicario S."/>
            <person name="Vieira F.G."/>
            <person name="Vilella A.J."/>
            <person name="Villasante A."/>
            <person name="Walenz B."/>
            <person name="Wang J."/>
            <person name="Wasserman M."/>
            <person name="Watts T."/>
            <person name="Wilson D."/>
            <person name="Wilson R.K."/>
            <person name="Wing R.A."/>
            <person name="Wolfner M.F."/>
            <person name="Wong A."/>
            <person name="Wong G.K."/>
            <person name="Wu C.I."/>
            <person name="Wu G."/>
            <person name="Yamamoto D."/>
            <person name="Yang H.P."/>
            <person name="Yang S.P."/>
            <person name="Yorke J.A."/>
            <person name="Yoshida K."/>
            <person name="Zdobnov E."/>
            <person name="Zhang P."/>
            <person name="Zhang Y."/>
            <person name="Zimin A.V."/>
            <person name="Baldwin J."/>
            <person name="Abdouelleil A."/>
            <person name="Abdulkadir J."/>
            <person name="Abebe A."/>
            <person name="Abera B."/>
            <person name="Abreu J."/>
            <person name="Acer S.C."/>
            <person name="Aftuck L."/>
            <person name="Alexander A."/>
            <person name="An P."/>
            <person name="Anderson E."/>
            <person name="Anderson S."/>
            <person name="Arachi H."/>
            <person name="Azer M."/>
            <person name="Bachantsang P."/>
            <person name="Barry A."/>
            <person name="Bayul T."/>
            <person name="Berlin A."/>
            <person name="Bessette D."/>
            <person name="Bloom T."/>
            <person name="Blye J."/>
            <person name="Boguslavskiy L."/>
            <person name="Bonnet C."/>
            <person name="Boukhgalter B."/>
            <person name="Bourzgui I."/>
            <person name="Brown A."/>
            <person name="Cahill P."/>
            <person name="Channer S."/>
            <person name="Cheshatsang Y."/>
            <person name="Chuda L."/>
            <person name="Citroen M."/>
            <person name="Collymore A."/>
            <person name="Cooke P."/>
            <person name="Costello M."/>
            <person name="D'Aco K."/>
            <person name="Daza R."/>
            <person name="De Haan G."/>
            <person name="DeGray S."/>
            <person name="DeMaso C."/>
            <person name="Dhargay N."/>
            <person name="Dooley K."/>
            <person name="Dooley E."/>
            <person name="Doricent M."/>
            <person name="Dorje P."/>
            <person name="Dorjee K."/>
            <person name="Dupes A."/>
            <person name="Elong R."/>
            <person name="Falk J."/>
            <person name="Farina A."/>
            <person name="Faro S."/>
            <person name="Ferguson D."/>
            <person name="Fisher S."/>
            <person name="Foley C.D."/>
            <person name="Franke A."/>
            <person name="Friedrich D."/>
            <person name="Gadbois L."/>
            <person name="Gearin G."/>
            <person name="Gearin C.R."/>
            <person name="Giannoukos G."/>
            <person name="Goode T."/>
            <person name="Graham J."/>
            <person name="Grandbois E."/>
            <person name="Grewal S."/>
            <person name="Gyaltsen K."/>
            <person name="Hafez N."/>
            <person name="Hagos B."/>
            <person name="Hall J."/>
            <person name="Henson C."/>
            <person name="Hollinger A."/>
            <person name="Honan T."/>
            <person name="Huard M.D."/>
            <person name="Hughes L."/>
            <person name="Hurhula B."/>
            <person name="Husby M.E."/>
            <person name="Kamat A."/>
            <person name="Kanga B."/>
            <person name="Kashin S."/>
            <person name="Khazanovich D."/>
            <person name="Kisner P."/>
            <person name="Lance K."/>
            <person name="Lara M."/>
            <person name="Lee W."/>
            <person name="Lennon N."/>
            <person name="Letendre F."/>
            <person name="LeVine R."/>
            <person name="Lipovsky A."/>
            <person name="Liu X."/>
            <person name="Liu J."/>
            <person name="Liu S."/>
            <person name="Lokyitsang T."/>
            <person name="Lokyitsang Y."/>
            <person name="Lubonja R."/>
            <person name="Lui A."/>
            <person name="MacDonald P."/>
            <person name="Magnisalis V."/>
            <person name="Maru K."/>
            <person name="Matthews C."/>
            <person name="McCusker W."/>
            <person name="McDonough S."/>
            <person name="Mehta T."/>
            <person name="Meldrim J."/>
            <person name="Meneus L."/>
            <person name="Mihai O."/>
            <person name="Mihalev A."/>
            <person name="Mihova T."/>
            <person name="Mittelman R."/>
            <person name="Mlenga V."/>
            <person name="Montmayeur A."/>
            <person name="Mulrain L."/>
            <person name="Navidi A."/>
            <person name="Naylor J."/>
            <person name="Negash T."/>
            <person name="Nguyen T."/>
            <person name="Nguyen N."/>
            <person name="Nicol R."/>
            <person name="Norbu C."/>
            <person name="Norbu N."/>
            <person name="Novod N."/>
            <person name="O'Neill B."/>
            <person name="Osman S."/>
            <person name="Markiewicz E."/>
            <person name="Oyono O.L."/>
            <person name="Patti C."/>
            <person name="Phunkhang P."/>
            <person name="Pierre F."/>
            <person name="Priest M."/>
            <person name="Raghuraman S."/>
            <person name="Rege F."/>
            <person name="Reyes R."/>
            <person name="Rise C."/>
            <person name="Rogov P."/>
            <person name="Ross K."/>
            <person name="Ryan E."/>
            <person name="Settipalli S."/>
            <person name="Shea T."/>
            <person name="Sherpa N."/>
            <person name="Shi L."/>
            <person name="Shih D."/>
            <person name="Sparrow T."/>
            <person name="Spaulding J."/>
            <person name="Stalker J."/>
            <person name="Stange-Thomann N."/>
            <person name="Stavropoulos S."/>
            <person name="Stone C."/>
            <person name="Strader C."/>
            <person name="Tesfaye S."/>
            <person name="Thomson T."/>
            <person name="Thoulutsang Y."/>
            <person name="Thoulutsang D."/>
            <person name="Topham K."/>
            <person name="Topping I."/>
            <person name="Tsamla T."/>
            <person name="Vassiliev H."/>
            <person name="Vo A."/>
            <person name="Wangchuk T."/>
            <person name="Wangdi T."/>
            <person name="Weiand M."/>
            <person name="Wilkinson J."/>
            <person name="Wilson A."/>
            <person name="Yadav S."/>
            <person name="Young G."/>
            <person name="Yu Q."/>
            <person name="Zembek L."/>
            <person name="Zhong D."/>
            <person name="Zimmer A."/>
            <person name="Zwirko Z."/>
            <person name="Jaffe D.B."/>
            <person name="Alvarez P."/>
            <person name="Brockman W."/>
            <person name="Butler J."/>
            <person name="Chin C."/>
            <person name="Gnerre S."/>
            <person name="Grabherr M."/>
            <person name="Kleber M."/>
            <person name="Mauceli E."/>
            <person name="MacCallum I."/>
        </authorList>
    </citation>
    <scope>NUCLEOTIDE SEQUENCE [LARGE SCALE GENOMIC DNA]</scope>
    <source>
        <strain evidence="3">Tucson 15010-1051.87</strain>
    </source>
</reference>
<feature type="domain" description="CHK kinase-like" evidence="1">
    <location>
        <begin position="154"/>
        <end position="346"/>
    </location>
</feature>
<dbReference type="InterPro" id="IPR004119">
    <property type="entry name" value="EcKL"/>
</dbReference>
<dbReference type="HOGENOM" id="CLU_010718_0_2_1"/>
<dbReference type="OrthoDB" id="411145at2759"/>
<gene>
    <name evidence="2" type="primary">Dvir\GJ23247</name>
    <name evidence="2" type="ORF">Dvir_GJ23247</name>
</gene>
<dbReference type="InParanoid" id="B4LZL1"/>
<organism evidence="2 3">
    <name type="scientific">Drosophila virilis</name>
    <name type="common">Fruit fly</name>
    <dbReference type="NCBI Taxonomy" id="7244"/>
    <lineage>
        <taxon>Eukaryota</taxon>
        <taxon>Metazoa</taxon>
        <taxon>Ecdysozoa</taxon>
        <taxon>Arthropoda</taxon>
        <taxon>Hexapoda</taxon>
        <taxon>Insecta</taxon>
        <taxon>Pterygota</taxon>
        <taxon>Neoptera</taxon>
        <taxon>Endopterygota</taxon>
        <taxon>Diptera</taxon>
        <taxon>Brachycera</taxon>
        <taxon>Muscomorpha</taxon>
        <taxon>Ephydroidea</taxon>
        <taxon>Drosophilidae</taxon>
        <taxon>Drosophila</taxon>
    </lineage>
</organism>
<dbReference type="eggNOG" id="ENOG502RZD1">
    <property type="taxonomic scope" value="Eukaryota"/>
</dbReference>
<dbReference type="InterPro" id="IPR011009">
    <property type="entry name" value="Kinase-like_dom_sf"/>
</dbReference>
<dbReference type="InterPro" id="IPR015897">
    <property type="entry name" value="CHK_kinase-like"/>
</dbReference>
<dbReference type="Pfam" id="PF02958">
    <property type="entry name" value="EcKL"/>
    <property type="match status" value="1"/>
</dbReference>
<dbReference type="KEGG" id="dvi:6630632"/>
<proteinExistence type="predicted"/>
<sequence>MREYQLIMVEIRNGNSNGSQDEDDFHPAPQWLTVSYVESILRRVKQDSELSIKDLNIKAATAKGDNYASIMTRIKVDYVRGGANQPETEFFIVKTTYENDPFISNIFAGYNASQTEMVMYDKILPQLSELLEGTQQSEKLFAKTLHVDYEHSAIIFEDLAVSNYVLGDRLTGFDLEHAKLTLRKLAKMHAAAAVFNERQPGLLAKLDHGIFNRHTRAFSPMFESLFGVAAQFAGQCPELGSVYEEKLKRLQKRVMEYTERVYDPQPDQFNTLTHGDLWINNIMLRNKTDQNELDMLLIDFQFSAWASPAVDLFYFSSTSLQPEVRNKHLDALIQYYHKVLADTLRELNFGGHIPTLRQLVLQLEKGKFMAVTATLTCQAIMLNEETKDADFNGLLLDDERGRNFRKGMYNNKRLQENVKRWLPDFERRGLLDVFD</sequence>
<evidence type="ECO:0000259" key="1">
    <source>
        <dbReference type="SMART" id="SM00587"/>
    </source>
</evidence>
<dbReference type="SMART" id="SM00587">
    <property type="entry name" value="CHK"/>
    <property type="match status" value="1"/>
</dbReference>
<dbReference type="SUPFAM" id="SSF56112">
    <property type="entry name" value="Protein kinase-like (PK-like)"/>
    <property type="match status" value="1"/>
</dbReference>
<evidence type="ECO:0000313" key="2">
    <source>
        <dbReference type="EMBL" id="EDW67150.2"/>
    </source>
</evidence>
<dbReference type="Proteomes" id="UP000008792">
    <property type="component" value="Unassembled WGS sequence"/>
</dbReference>
<dbReference type="PANTHER" id="PTHR11012">
    <property type="entry name" value="PROTEIN KINASE-LIKE DOMAIN-CONTAINING"/>
    <property type="match status" value="1"/>
</dbReference>
<evidence type="ECO:0000313" key="3">
    <source>
        <dbReference type="Proteomes" id="UP000008792"/>
    </source>
</evidence>
<keyword evidence="3" id="KW-1185">Reference proteome</keyword>
<keyword evidence="2" id="KW-0808">Transferase</keyword>
<dbReference type="Gene3D" id="3.90.1200.10">
    <property type="match status" value="1"/>
</dbReference>
<name>B4LZL1_DROVI</name>
<dbReference type="EMBL" id="CH940650">
    <property type="protein sequence ID" value="EDW67150.2"/>
    <property type="molecule type" value="Genomic_DNA"/>
</dbReference>
<dbReference type="PANTHER" id="PTHR11012:SF13">
    <property type="entry name" value="CHK KINASE-LIKE DOMAIN-CONTAINING PROTEIN-RELATED"/>
    <property type="match status" value="1"/>
</dbReference>
<accession>B4LZL1</accession>